<feature type="compositionally biased region" description="Low complexity" evidence="8">
    <location>
        <begin position="165"/>
        <end position="174"/>
    </location>
</feature>
<accession>A0AAE1B527</accession>
<reference evidence="10" key="1">
    <citation type="journal article" date="2023" name="G3 (Bethesda)">
        <title>A reference genome for the long-term kleptoplast-retaining sea slug Elysia crispata morphotype clarki.</title>
        <authorList>
            <person name="Eastman K.E."/>
            <person name="Pendleton A.L."/>
            <person name="Shaikh M.A."/>
            <person name="Suttiyut T."/>
            <person name="Ogas R."/>
            <person name="Tomko P."/>
            <person name="Gavelis G."/>
            <person name="Widhalm J.R."/>
            <person name="Wisecaver J.H."/>
        </authorList>
    </citation>
    <scope>NUCLEOTIDE SEQUENCE</scope>
    <source>
        <strain evidence="10">ECLA1</strain>
    </source>
</reference>
<evidence type="ECO:0000256" key="1">
    <source>
        <dbReference type="ARBA" id="ARBA00004123"/>
    </source>
</evidence>
<name>A0AAE1B527_9GAST</name>
<evidence type="ECO:0000256" key="5">
    <source>
        <dbReference type="ARBA" id="ARBA00022833"/>
    </source>
</evidence>
<feature type="domain" description="C2H2-type" evidence="9">
    <location>
        <begin position="412"/>
        <end position="439"/>
    </location>
</feature>
<evidence type="ECO:0000256" key="8">
    <source>
        <dbReference type="SAM" id="MobiDB-lite"/>
    </source>
</evidence>
<feature type="domain" description="C2H2-type" evidence="9">
    <location>
        <begin position="348"/>
        <end position="378"/>
    </location>
</feature>
<feature type="region of interest" description="Disordered" evidence="8">
    <location>
        <begin position="149"/>
        <end position="174"/>
    </location>
</feature>
<dbReference type="Proteomes" id="UP001283361">
    <property type="component" value="Unassembled WGS sequence"/>
</dbReference>
<comment type="caution">
    <text evidence="10">The sequence shown here is derived from an EMBL/GenBank/DDBJ whole genome shotgun (WGS) entry which is preliminary data.</text>
</comment>
<organism evidence="10 11">
    <name type="scientific">Elysia crispata</name>
    <name type="common">lettuce slug</name>
    <dbReference type="NCBI Taxonomy" id="231223"/>
    <lineage>
        <taxon>Eukaryota</taxon>
        <taxon>Metazoa</taxon>
        <taxon>Spiralia</taxon>
        <taxon>Lophotrochozoa</taxon>
        <taxon>Mollusca</taxon>
        <taxon>Gastropoda</taxon>
        <taxon>Heterobranchia</taxon>
        <taxon>Euthyneura</taxon>
        <taxon>Panpulmonata</taxon>
        <taxon>Sacoglossa</taxon>
        <taxon>Placobranchoidea</taxon>
        <taxon>Plakobranchidae</taxon>
        <taxon>Elysia</taxon>
    </lineage>
</organism>
<dbReference type="Gene3D" id="3.30.160.60">
    <property type="entry name" value="Classic Zinc Finger"/>
    <property type="match status" value="3"/>
</dbReference>
<evidence type="ECO:0000256" key="3">
    <source>
        <dbReference type="ARBA" id="ARBA00022737"/>
    </source>
</evidence>
<dbReference type="EMBL" id="JAWDGP010000586">
    <property type="protein sequence ID" value="KAK3799300.1"/>
    <property type="molecule type" value="Genomic_DNA"/>
</dbReference>
<protein>
    <recommendedName>
        <fullName evidence="9">C2H2-type domain-containing protein</fullName>
    </recommendedName>
</protein>
<evidence type="ECO:0000256" key="6">
    <source>
        <dbReference type="ARBA" id="ARBA00023242"/>
    </source>
</evidence>
<keyword evidence="4 7" id="KW-0863">Zinc-finger</keyword>
<comment type="subcellular location">
    <subcellularLocation>
        <location evidence="1">Nucleus</location>
    </subcellularLocation>
</comment>
<dbReference type="Pfam" id="PF00096">
    <property type="entry name" value="zf-C2H2"/>
    <property type="match status" value="1"/>
</dbReference>
<keyword evidence="2" id="KW-0479">Metal-binding</keyword>
<keyword evidence="6" id="KW-0539">Nucleus</keyword>
<sequence>MLSPEVLFDDCLSQKDKRPRYDKELPSASMPCEESLAASSISSYTGCTHGSKVMHSAEELAAHDYICKASSGATMTCPICSKEFRRKDNLRVHMRNKHKIGDPTLDAPVSLSVPPSSESGFVACGDAESGGGAGDIDRSLMQRPHRRLSYPPIPRSGSASLEQWSSTDSTSLSSSSLPIFSHWRMYRDMYGNPMFATCSKCGGKYTNPNVCASHEAKCNGSNRLMCHICKRVYSQMCALKEHLRGKHGLGEMLKCKLCERSFKYKPQLYDHACAGLKKDNVTGTHSPSTGRPDLCDERSAAFLSLEEVHAFLDQKRSSHCLWCSCRAPTSLVDFINHVTHQHHDVQPVACKSCGQIFAQYSSFLAHISSNPRTASEKPTHVNSSLQSGNGAATRVESHRLHSASECFVNGMYECRRCKKRFRQSCSLLRHRWKCEGTRRFICKVCGNVSYRRDNYKRHLLVSHGLTDGVNT</sequence>
<dbReference type="PROSITE" id="PS00028">
    <property type="entry name" value="ZINC_FINGER_C2H2_1"/>
    <property type="match status" value="2"/>
</dbReference>
<evidence type="ECO:0000256" key="2">
    <source>
        <dbReference type="ARBA" id="ARBA00022723"/>
    </source>
</evidence>
<dbReference type="GO" id="GO:0000981">
    <property type="term" value="F:DNA-binding transcription factor activity, RNA polymerase II-specific"/>
    <property type="evidence" value="ECO:0007669"/>
    <property type="project" value="TreeGrafter"/>
</dbReference>
<keyword evidence="3" id="KW-0677">Repeat</keyword>
<evidence type="ECO:0000256" key="7">
    <source>
        <dbReference type="PROSITE-ProRule" id="PRU00042"/>
    </source>
</evidence>
<gene>
    <name evidence="10" type="ORF">RRG08_048807</name>
</gene>
<feature type="domain" description="C2H2-type" evidence="9">
    <location>
        <begin position="75"/>
        <end position="103"/>
    </location>
</feature>
<dbReference type="GO" id="GO:0005634">
    <property type="term" value="C:nucleus"/>
    <property type="evidence" value="ECO:0007669"/>
    <property type="project" value="UniProtKB-SubCell"/>
</dbReference>
<evidence type="ECO:0000259" key="9">
    <source>
        <dbReference type="PROSITE" id="PS50157"/>
    </source>
</evidence>
<dbReference type="AlphaFoldDB" id="A0AAE1B527"/>
<dbReference type="GO" id="GO:0008270">
    <property type="term" value="F:zinc ion binding"/>
    <property type="evidence" value="ECO:0007669"/>
    <property type="project" value="UniProtKB-KW"/>
</dbReference>
<evidence type="ECO:0000313" key="11">
    <source>
        <dbReference type="Proteomes" id="UP001283361"/>
    </source>
</evidence>
<dbReference type="PANTHER" id="PTHR24394:SF29">
    <property type="entry name" value="MYONEURIN"/>
    <property type="match status" value="1"/>
</dbReference>
<dbReference type="PANTHER" id="PTHR24394">
    <property type="entry name" value="ZINC FINGER PROTEIN"/>
    <property type="match status" value="1"/>
</dbReference>
<evidence type="ECO:0000256" key="4">
    <source>
        <dbReference type="ARBA" id="ARBA00022771"/>
    </source>
</evidence>
<keyword evidence="5" id="KW-0862">Zinc</keyword>
<dbReference type="InterPro" id="IPR013087">
    <property type="entry name" value="Znf_C2H2_type"/>
</dbReference>
<dbReference type="SMART" id="SM00355">
    <property type="entry name" value="ZnF_C2H2"/>
    <property type="match status" value="6"/>
</dbReference>
<evidence type="ECO:0000313" key="10">
    <source>
        <dbReference type="EMBL" id="KAK3799300.1"/>
    </source>
</evidence>
<keyword evidence="11" id="KW-1185">Reference proteome</keyword>
<dbReference type="SUPFAM" id="SSF57667">
    <property type="entry name" value="beta-beta-alpha zinc fingers"/>
    <property type="match status" value="3"/>
</dbReference>
<dbReference type="PROSITE" id="PS50157">
    <property type="entry name" value="ZINC_FINGER_C2H2_2"/>
    <property type="match status" value="3"/>
</dbReference>
<proteinExistence type="predicted"/>
<dbReference type="InterPro" id="IPR036236">
    <property type="entry name" value="Znf_C2H2_sf"/>
</dbReference>